<feature type="transmembrane region" description="Helical" evidence="2">
    <location>
        <begin position="127"/>
        <end position="148"/>
    </location>
</feature>
<dbReference type="EMBL" id="VHQG01000002">
    <property type="protein sequence ID" value="TPW75705.1"/>
    <property type="molecule type" value="Genomic_DNA"/>
</dbReference>
<keyword evidence="2" id="KW-0812">Transmembrane</keyword>
<sequence length="453" mass="48289">MPRFAEHTPGPARLLALVVRDVALAVVYAGLVGLGAVLLTALLVEELQPFGPLQADADRIVRGALAFVSLGFLAAVVVRFVVATPIERLLLARQELRRRQDQPDLVAPLRDRTALTDDSLLGGIRGLVAVVGGVGAVLTFCAIVAFLIDPDDDPEFLGSILLILLGVTAFCFVMLNTFRRSGPFWWWRLRRTVGELWTPEFLATASRAERAARAGFRGERIDLNSARHRRWGRAIAIVQSVAGIAFALSGITLVIAAKSRQPCRGCAPRVFGAAGESAIDVLAMAVIVFALVALAALALAMVGWMLRRLLRRVELARAARVPDSGASPDDLAEELNRVSVSVLFGMGVVTIASVVAAYLATAMLVAGDSDIPGAEQLVGPLGSALAGVGAIAAAAIIAIAAGHLSGVRHRNRLRARWTPGDPPAPDTRRVRRTRRPARRARGNDDPRPNPYLA</sequence>
<feature type="region of interest" description="Disordered" evidence="1">
    <location>
        <begin position="414"/>
        <end position="453"/>
    </location>
</feature>
<name>A0A506Y123_9MICO</name>
<dbReference type="RefSeq" id="WP_141163065.1">
    <property type="nucleotide sequence ID" value="NZ_VHQG01000002.1"/>
</dbReference>
<feature type="transmembrane region" description="Helical" evidence="2">
    <location>
        <begin position="234"/>
        <end position="257"/>
    </location>
</feature>
<keyword evidence="2" id="KW-0472">Membrane</keyword>
<feature type="transmembrane region" description="Helical" evidence="2">
    <location>
        <begin position="64"/>
        <end position="90"/>
    </location>
</feature>
<gene>
    <name evidence="3" type="ORF">FJ657_07455</name>
</gene>
<feature type="transmembrane region" description="Helical" evidence="2">
    <location>
        <begin position="21"/>
        <end position="44"/>
    </location>
</feature>
<dbReference type="Proteomes" id="UP000316252">
    <property type="component" value="Unassembled WGS sequence"/>
</dbReference>
<protein>
    <submittedName>
        <fullName evidence="3">Uncharacterized protein</fullName>
    </submittedName>
</protein>
<feature type="transmembrane region" description="Helical" evidence="2">
    <location>
        <begin position="277"/>
        <end position="302"/>
    </location>
</feature>
<reference evidence="3 4" key="1">
    <citation type="submission" date="2019-06" db="EMBL/GenBank/DDBJ databases">
        <authorList>
            <person name="Li F."/>
        </authorList>
    </citation>
    <scope>NUCLEOTIDE SEQUENCE [LARGE SCALE GENOMIC DNA]</scope>
    <source>
        <strain evidence="3 4">10F1D-1</strain>
    </source>
</reference>
<keyword evidence="4" id="KW-1185">Reference proteome</keyword>
<evidence type="ECO:0000313" key="3">
    <source>
        <dbReference type="EMBL" id="TPW75705.1"/>
    </source>
</evidence>
<feature type="transmembrane region" description="Helical" evidence="2">
    <location>
        <begin position="342"/>
        <end position="365"/>
    </location>
</feature>
<proteinExistence type="predicted"/>
<accession>A0A506Y123</accession>
<keyword evidence="2" id="KW-1133">Transmembrane helix</keyword>
<evidence type="ECO:0000313" key="4">
    <source>
        <dbReference type="Proteomes" id="UP000316252"/>
    </source>
</evidence>
<organism evidence="3 4">
    <name type="scientific">Schumannella soli</name>
    <dbReference type="NCBI Taxonomy" id="2590779"/>
    <lineage>
        <taxon>Bacteria</taxon>
        <taxon>Bacillati</taxon>
        <taxon>Actinomycetota</taxon>
        <taxon>Actinomycetes</taxon>
        <taxon>Micrococcales</taxon>
        <taxon>Microbacteriaceae</taxon>
        <taxon>Schumannella</taxon>
    </lineage>
</organism>
<evidence type="ECO:0000256" key="2">
    <source>
        <dbReference type="SAM" id="Phobius"/>
    </source>
</evidence>
<feature type="transmembrane region" description="Helical" evidence="2">
    <location>
        <begin position="160"/>
        <end position="178"/>
    </location>
</feature>
<feature type="transmembrane region" description="Helical" evidence="2">
    <location>
        <begin position="385"/>
        <end position="407"/>
    </location>
</feature>
<dbReference type="AlphaFoldDB" id="A0A506Y123"/>
<comment type="caution">
    <text evidence="3">The sequence shown here is derived from an EMBL/GenBank/DDBJ whole genome shotgun (WGS) entry which is preliminary data.</text>
</comment>
<feature type="compositionally biased region" description="Basic residues" evidence="1">
    <location>
        <begin position="429"/>
        <end position="440"/>
    </location>
</feature>
<evidence type="ECO:0000256" key="1">
    <source>
        <dbReference type="SAM" id="MobiDB-lite"/>
    </source>
</evidence>